<feature type="transmembrane region" description="Helical" evidence="1">
    <location>
        <begin position="253"/>
        <end position="274"/>
    </location>
</feature>
<evidence type="ECO:0000256" key="1">
    <source>
        <dbReference type="SAM" id="Phobius"/>
    </source>
</evidence>
<keyword evidence="1" id="KW-0472">Membrane</keyword>
<sequence>MASTSVVLRGLSLYGQTPHNTKSRGFMQRLVRCSNRVEFGSITLIGDKLWRGHIVEFKGRSIVFGRKQRGFLTRMAAEDNFEASSVAVEEQQQLSSEEELDREDVTEILRVVELLRKKRDMTFNEVRLTIMIEDPRDVERRKQLGIEDDRGCSREDLGAALMEVYEGRIPQDRVVLRELAKEMLQWPNLEDEIAADRLPPVASPYAKVTNTGVDPRVAAERAKVDWDTAADITPGEEKKDLGESLPPVVGYSFLYLVSSIPIIIGVAVVLILFLNSLQ</sequence>
<organism evidence="2 3">
    <name type="scientific">Marchantia polymorpha</name>
    <name type="common">Common liverwort</name>
    <name type="synonym">Marchantia aquatica</name>
    <dbReference type="NCBI Taxonomy" id="3197"/>
    <lineage>
        <taxon>Eukaryota</taxon>
        <taxon>Viridiplantae</taxon>
        <taxon>Streptophyta</taxon>
        <taxon>Embryophyta</taxon>
        <taxon>Marchantiophyta</taxon>
        <taxon>Marchantiopsida</taxon>
        <taxon>Marchantiidae</taxon>
        <taxon>Marchantiales</taxon>
        <taxon>Marchantiaceae</taxon>
        <taxon>Marchantia</taxon>
    </lineage>
</organism>
<reference evidence="3" key="1">
    <citation type="journal article" date="2017" name="Cell">
        <title>Insights into land plant evolution garnered from the Marchantia polymorpha genome.</title>
        <authorList>
            <person name="Bowman J.L."/>
            <person name="Kohchi T."/>
            <person name="Yamato K.T."/>
            <person name="Jenkins J."/>
            <person name="Shu S."/>
            <person name="Ishizaki K."/>
            <person name="Yamaoka S."/>
            <person name="Nishihama R."/>
            <person name="Nakamura Y."/>
            <person name="Berger F."/>
            <person name="Adam C."/>
            <person name="Aki S.S."/>
            <person name="Althoff F."/>
            <person name="Araki T."/>
            <person name="Arteaga-Vazquez M.A."/>
            <person name="Balasubrmanian S."/>
            <person name="Barry K."/>
            <person name="Bauer D."/>
            <person name="Boehm C.R."/>
            <person name="Briginshaw L."/>
            <person name="Caballero-Perez J."/>
            <person name="Catarino B."/>
            <person name="Chen F."/>
            <person name="Chiyoda S."/>
            <person name="Chovatia M."/>
            <person name="Davies K.M."/>
            <person name="Delmans M."/>
            <person name="Demura T."/>
            <person name="Dierschke T."/>
            <person name="Dolan L."/>
            <person name="Dorantes-Acosta A.E."/>
            <person name="Eklund D.M."/>
            <person name="Florent S.N."/>
            <person name="Flores-Sandoval E."/>
            <person name="Fujiyama A."/>
            <person name="Fukuzawa H."/>
            <person name="Galik B."/>
            <person name="Grimanelli D."/>
            <person name="Grimwood J."/>
            <person name="Grossniklaus U."/>
            <person name="Hamada T."/>
            <person name="Haseloff J."/>
            <person name="Hetherington A.J."/>
            <person name="Higo A."/>
            <person name="Hirakawa Y."/>
            <person name="Hundley H.N."/>
            <person name="Ikeda Y."/>
            <person name="Inoue K."/>
            <person name="Inoue S.I."/>
            <person name="Ishida S."/>
            <person name="Jia Q."/>
            <person name="Kakita M."/>
            <person name="Kanazawa T."/>
            <person name="Kawai Y."/>
            <person name="Kawashima T."/>
            <person name="Kennedy M."/>
            <person name="Kinose K."/>
            <person name="Kinoshita T."/>
            <person name="Kohara Y."/>
            <person name="Koide E."/>
            <person name="Komatsu K."/>
            <person name="Kopischke S."/>
            <person name="Kubo M."/>
            <person name="Kyozuka J."/>
            <person name="Lagercrantz U."/>
            <person name="Lin S.S."/>
            <person name="Lindquist E."/>
            <person name="Lipzen A.M."/>
            <person name="Lu C.W."/>
            <person name="De Luna E."/>
            <person name="Martienssen R.A."/>
            <person name="Minamino N."/>
            <person name="Mizutani M."/>
            <person name="Mizutani M."/>
            <person name="Mochizuki N."/>
            <person name="Monte I."/>
            <person name="Mosher R."/>
            <person name="Nagasaki H."/>
            <person name="Nakagami H."/>
            <person name="Naramoto S."/>
            <person name="Nishitani K."/>
            <person name="Ohtani M."/>
            <person name="Okamoto T."/>
            <person name="Okumura M."/>
            <person name="Phillips J."/>
            <person name="Pollak B."/>
            <person name="Reinders A."/>
            <person name="Rovekamp M."/>
            <person name="Sano R."/>
            <person name="Sawa S."/>
            <person name="Schmid M.W."/>
            <person name="Shirakawa M."/>
            <person name="Solano R."/>
            <person name="Spunde A."/>
            <person name="Suetsugu N."/>
            <person name="Sugano S."/>
            <person name="Sugiyama A."/>
            <person name="Sun R."/>
            <person name="Suzuki Y."/>
            <person name="Takenaka M."/>
            <person name="Takezawa D."/>
            <person name="Tomogane H."/>
            <person name="Tsuzuki M."/>
            <person name="Ueda T."/>
            <person name="Umeda M."/>
            <person name="Ward J.M."/>
            <person name="Watanabe Y."/>
            <person name="Yazaki K."/>
            <person name="Yokoyama R."/>
            <person name="Yoshitake Y."/>
            <person name="Yotsui I."/>
            <person name="Zachgo S."/>
            <person name="Schmutz J."/>
        </authorList>
    </citation>
    <scope>NUCLEOTIDE SEQUENCE [LARGE SCALE GENOMIC DNA]</scope>
    <source>
        <strain evidence="3">Tak-1</strain>
    </source>
</reference>
<keyword evidence="1" id="KW-0812">Transmembrane</keyword>
<dbReference type="GO" id="GO:0080183">
    <property type="term" value="P:response to photooxidative stress"/>
    <property type="evidence" value="ECO:0007669"/>
    <property type="project" value="InterPro"/>
</dbReference>
<protein>
    <submittedName>
        <fullName evidence="2">Uncharacterized protein</fullName>
    </submittedName>
</protein>
<dbReference type="GO" id="GO:0009535">
    <property type="term" value="C:chloroplast thylakoid membrane"/>
    <property type="evidence" value="ECO:0007669"/>
    <property type="project" value="InterPro"/>
</dbReference>
<evidence type="ECO:0000313" key="3">
    <source>
        <dbReference type="Proteomes" id="UP000244005"/>
    </source>
</evidence>
<dbReference type="PANTHER" id="PTHR33672:SF3">
    <property type="entry name" value="YCF3-INTERACTING PROTEIN 1, CHLOROPLASTIC"/>
    <property type="match status" value="1"/>
</dbReference>
<dbReference type="OrthoDB" id="2018626at2759"/>
<dbReference type="Proteomes" id="UP000244005">
    <property type="component" value="Unassembled WGS sequence"/>
</dbReference>
<name>A0A2R6X6N1_MARPO</name>
<dbReference type="EMBL" id="KZ772705">
    <property type="protein sequence ID" value="PTQ41762.1"/>
    <property type="molecule type" value="Genomic_DNA"/>
</dbReference>
<evidence type="ECO:0000313" key="2">
    <source>
        <dbReference type="EMBL" id="PTQ41762.1"/>
    </source>
</evidence>
<accession>A0A2R6X6N1</accession>
<dbReference type="InterPro" id="IPR040340">
    <property type="entry name" value="CEST/Y3IP1"/>
</dbReference>
<dbReference type="AlphaFoldDB" id="A0A2R6X6N1"/>
<dbReference type="OMA" id="LYVKREM"/>
<dbReference type="Gramene" id="Mp1g15110.1">
    <property type="protein sequence ID" value="Mp1g15110.1.cds"/>
    <property type="gene ID" value="Mp1g15110"/>
</dbReference>
<dbReference type="PANTHER" id="PTHR33672">
    <property type="entry name" value="YCF3-INTERACTING PROTEIN 1, CHLOROPLASTIC"/>
    <property type="match status" value="1"/>
</dbReference>
<keyword evidence="1" id="KW-1133">Transmembrane helix</keyword>
<keyword evidence="3" id="KW-1185">Reference proteome</keyword>
<proteinExistence type="predicted"/>
<dbReference type="GO" id="GO:0048564">
    <property type="term" value="P:photosystem I assembly"/>
    <property type="evidence" value="ECO:0007669"/>
    <property type="project" value="InterPro"/>
</dbReference>
<gene>
    <name evidence="2" type="ORF">MARPO_0033s0150</name>
</gene>